<feature type="transmembrane region" description="Helical" evidence="7">
    <location>
        <begin position="215"/>
        <end position="243"/>
    </location>
</feature>
<dbReference type="Pfam" id="PF01311">
    <property type="entry name" value="Bac_export_1"/>
    <property type="match status" value="1"/>
</dbReference>
<dbReference type="PRINTS" id="PR00953">
    <property type="entry name" value="TYPE3IMRPROT"/>
</dbReference>
<keyword evidence="5 7" id="KW-1133">Transmembrane helix</keyword>
<organism evidence="8 9">
    <name type="scientific">Candidatus Terasakiella magnetica</name>
    <dbReference type="NCBI Taxonomy" id="1867952"/>
    <lineage>
        <taxon>Bacteria</taxon>
        <taxon>Pseudomonadati</taxon>
        <taxon>Pseudomonadota</taxon>
        <taxon>Alphaproteobacteria</taxon>
        <taxon>Rhodospirillales</taxon>
        <taxon>Terasakiellaceae</taxon>
        <taxon>Terasakiella</taxon>
    </lineage>
</organism>
<comment type="subcellular location">
    <subcellularLocation>
        <location evidence="1">Cell membrane</location>
        <topology evidence="1">Multi-pass membrane protein</topology>
    </subcellularLocation>
</comment>
<keyword evidence="3" id="KW-1003">Cell membrane</keyword>
<sequence>MLSEIFTFNIFHFGLIFARMSGALIVMPGISASFVSVRVRLMLGLMLAFILVPAVSENFPPFPIHPLELMVLLGGEILVGFFFGMLMAIMLSAMHVLGTIIAFVASLSNAFSFDAVSQAQGSIIATFFVNLALITIFVTDLHHLMLTAIVDSYSLFEPGKMPPIGDFASFMTRTVADAFKIGVELASPFILMSFGFQLSMGLISRLNPQFQVYFVAMPAQILLALLMLMFTISGIMMVFLTYYQNGLIGFLEP</sequence>
<dbReference type="Proteomes" id="UP000231658">
    <property type="component" value="Unassembled WGS sequence"/>
</dbReference>
<keyword evidence="6 7" id="KW-0472">Membrane</keyword>
<reference evidence="8 9" key="1">
    <citation type="submission" date="2016-07" db="EMBL/GenBank/DDBJ databases">
        <authorList>
            <person name="Lefevre C.T."/>
        </authorList>
    </citation>
    <scope>NUCLEOTIDE SEQUENCE [LARGE SCALE GENOMIC DNA]</scope>
    <source>
        <strain evidence="8">PR1</strain>
    </source>
</reference>
<dbReference type="InterPro" id="IPR002010">
    <property type="entry name" value="T3SS_IM_R"/>
</dbReference>
<evidence type="ECO:0000313" key="9">
    <source>
        <dbReference type="Proteomes" id="UP000231658"/>
    </source>
</evidence>
<evidence type="ECO:0000256" key="4">
    <source>
        <dbReference type="ARBA" id="ARBA00022692"/>
    </source>
</evidence>
<keyword evidence="8" id="KW-0966">Cell projection</keyword>
<name>A0A1C3RKX2_9PROT</name>
<evidence type="ECO:0000256" key="2">
    <source>
        <dbReference type="ARBA" id="ARBA00009772"/>
    </source>
</evidence>
<evidence type="ECO:0000256" key="1">
    <source>
        <dbReference type="ARBA" id="ARBA00004651"/>
    </source>
</evidence>
<feature type="transmembrane region" description="Helical" evidence="7">
    <location>
        <begin position="185"/>
        <end position="203"/>
    </location>
</feature>
<keyword evidence="8" id="KW-0969">Cilium</keyword>
<dbReference type="PANTHER" id="PTHR30065">
    <property type="entry name" value="FLAGELLAR BIOSYNTHETIC PROTEIN FLIR"/>
    <property type="match status" value="1"/>
</dbReference>
<evidence type="ECO:0000256" key="6">
    <source>
        <dbReference type="ARBA" id="ARBA00023136"/>
    </source>
</evidence>
<dbReference type="GO" id="GO:0006605">
    <property type="term" value="P:protein targeting"/>
    <property type="evidence" value="ECO:0007669"/>
    <property type="project" value="InterPro"/>
</dbReference>
<dbReference type="OrthoDB" id="9779817at2"/>
<gene>
    <name evidence="8" type="ORF">MTBPR1_70177</name>
</gene>
<evidence type="ECO:0000313" key="8">
    <source>
        <dbReference type="EMBL" id="SCA57905.1"/>
    </source>
</evidence>
<proteinExistence type="inferred from homology"/>
<keyword evidence="8" id="KW-0282">Flagellum</keyword>
<evidence type="ECO:0000256" key="3">
    <source>
        <dbReference type="ARBA" id="ARBA00022475"/>
    </source>
</evidence>
<evidence type="ECO:0000256" key="5">
    <source>
        <dbReference type="ARBA" id="ARBA00022989"/>
    </source>
</evidence>
<feature type="transmembrane region" description="Helical" evidence="7">
    <location>
        <begin position="77"/>
        <end position="107"/>
    </location>
</feature>
<dbReference type="RefSeq" id="WP_069189904.1">
    <property type="nucleotide sequence ID" value="NZ_FLYE01000046.1"/>
</dbReference>
<keyword evidence="4 7" id="KW-0812">Transmembrane</keyword>
<dbReference type="GO" id="GO:0005886">
    <property type="term" value="C:plasma membrane"/>
    <property type="evidence" value="ECO:0007669"/>
    <property type="project" value="UniProtKB-SubCell"/>
</dbReference>
<comment type="similarity">
    <text evidence="2">Belongs to the FliR/MopE/SpaR family.</text>
</comment>
<dbReference type="PANTHER" id="PTHR30065:SF8">
    <property type="entry name" value="FLAGELLAR BIOSYNTHETIC PROTEIN FLIR"/>
    <property type="match status" value="1"/>
</dbReference>
<protein>
    <submittedName>
        <fullName evidence="8">Flagellar biosynthetic protein fliR</fullName>
    </submittedName>
</protein>
<accession>A0A1C3RKX2</accession>
<evidence type="ECO:0000256" key="7">
    <source>
        <dbReference type="SAM" id="Phobius"/>
    </source>
</evidence>
<dbReference type="STRING" id="1867952.MTBPR1_70177"/>
<feature type="transmembrane region" description="Helical" evidence="7">
    <location>
        <begin position="119"/>
        <end position="138"/>
    </location>
</feature>
<dbReference type="AlphaFoldDB" id="A0A1C3RKX2"/>
<keyword evidence="9" id="KW-1185">Reference proteome</keyword>
<feature type="transmembrane region" description="Helical" evidence="7">
    <location>
        <begin position="6"/>
        <end position="27"/>
    </location>
</feature>
<dbReference type="EMBL" id="FLYE01000046">
    <property type="protein sequence ID" value="SCA57905.1"/>
    <property type="molecule type" value="Genomic_DNA"/>
</dbReference>